<dbReference type="PANTHER" id="PTHR30146">
    <property type="entry name" value="LACI-RELATED TRANSCRIPTIONAL REPRESSOR"/>
    <property type="match status" value="1"/>
</dbReference>
<dbReference type="STRING" id="1469647.BC351_12805"/>
<dbReference type="InterPro" id="IPR028082">
    <property type="entry name" value="Peripla_BP_I"/>
</dbReference>
<sequence>MVTRKDVAERAGVSVAVVSYVMNNKSNVKEATRNKVLAVIEELDYRPNLIAKSMKTKKTQQLAVLVNNLGNPFEAGILISLEKSAMERGYFLFFQKFQQDQEESLKSLFAGRVDGIILLGQSLSITTVEYFHLQGIPIFSIMEPSFNEGREVPFLDIDWGSAMQQLFVHLKSCGYQSIAYLTANEQMNSHHYEVRNRALMQAAKEEDIRVDELIRVDVCNFETAYSHLLARWTAQPAFSYQALLCVNDLMAAGAVAACKKLGISVPEQLAVAGCEDILMSSQTFPAITTIHYPREAIGEATLERMHALIQGHTVTHVTLANNLVIRETTS</sequence>
<dbReference type="OrthoDB" id="9788209at2"/>
<dbReference type="SUPFAM" id="SSF53822">
    <property type="entry name" value="Periplasmic binding protein-like I"/>
    <property type="match status" value="1"/>
</dbReference>
<dbReference type="SMART" id="SM00354">
    <property type="entry name" value="HTH_LACI"/>
    <property type="match status" value="1"/>
</dbReference>
<accession>A0A1V4H6Q4</accession>
<dbReference type="PROSITE" id="PS50932">
    <property type="entry name" value="HTH_LACI_2"/>
    <property type="match status" value="1"/>
</dbReference>
<evidence type="ECO:0000313" key="5">
    <source>
        <dbReference type="EMBL" id="OPH46814.1"/>
    </source>
</evidence>
<dbReference type="EMBL" id="MBTG01000072">
    <property type="protein sequence ID" value="OPH46814.1"/>
    <property type="molecule type" value="Genomic_DNA"/>
</dbReference>
<dbReference type="Pfam" id="PF13377">
    <property type="entry name" value="Peripla_BP_3"/>
    <property type="match status" value="1"/>
</dbReference>
<name>A0A1V4H6Q4_9BACL</name>
<organism evidence="5 6">
    <name type="scientific">Paenibacillus ferrarius</name>
    <dbReference type="NCBI Taxonomy" id="1469647"/>
    <lineage>
        <taxon>Bacteria</taxon>
        <taxon>Bacillati</taxon>
        <taxon>Bacillota</taxon>
        <taxon>Bacilli</taxon>
        <taxon>Bacillales</taxon>
        <taxon>Paenibacillaceae</taxon>
        <taxon>Paenibacillus</taxon>
    </lineage>
</organism>
<dbReference type="Pfam" id="PF00356">
    <property type="entry name" value="LacI"/>
    <property type="match status" value="1"/>
</dbReference>
<feature type="domain" description="HTH lacI-type" evidence="4">
    <location>
        <begin position="2"/>
        <end position="56"/>
    </location>
</feature>
<dbReference type="AlphaFoldDB" id="A0A1V4H6Q4"/>
<dbReference type="Gene3D" id="3.40.50.2300">
    <property type="match status" value="2"/>
</dbReference>
<keyword evidence="1" id="KW-0805">Transcription regulation</keyword>
<dbReference type="GO" id="GO:0003700">
    <property type="term" value="F:DNA-binding transcription factor activity"/>
    <property type="evidence" value="ECO:0007669"/>
    <property type="project" value="TreeGrafter"/>
</dbReference>
<evidence type="ECO:0000256" key="3">
    <source>
        <dbReference type="ARBA" id="ARBA00023163"/>
    </source>
</evidence>
<proteinExistence type="predicted"/>
<evidence type="ECO:0000313" key="6">
    <source>
        <dbReference type="Proteomes" id="UP000190626"/>
    </source>
</evidence>
<protein>
    <recommendedName>
        <fullName evidence="4">HTH lacI-type domain-containing protein</fullName>
    </recommendedName>
</protein>
<dbReference type="PANTHER" id="PTHR30146:SF109">
    <property type="entry name" value="HTH-TYPE TRANSCRIPTIONAL REGULATOR GALS"/>
    <property type="match status" value="1"/>
</dbReference>
<dbReference type="InterPro" id="IPR046335">
    <property type="entry name" value="LacI/GalR-like_sensor"/>
</dbReference>
<dbReference type="GO" id="GO:0000976">
    <property type="term" value="F:transcription cis-regulatory region binding"/>
    <property type="evidence" value="ECO:0007669"/>
    <property type="project" value="TreeGrafter"/>
</dbReference>
<keyword evidence="6" id="KW-1185">Reference proteome</keyword>
<dbReference type="SUPFAM" id="SSF47413">
    <property type="entry name" value="lambda repressor-like DNA-binding domains"/>
    <property type="match status" value="1"/>
</dbReference>
<comment type="caution">
    <text evidence="5">The sequence shown here is derived from an EMBL/GenBank/DDBJ whole genome shotgun (WGS) entry which is preliminary data.</text>
</comment>
<dbReference type="InterPro" id="IPR000843">
    <property type="entry name" value="HTH_LacI"/>
</dbReference>
<dbReference type="Proteomes" id="UP000190626">
    <property type="component" value="Unassembled WGS sequence"/>
</dbReference>
<keyword evidence="3" id="KW-0804">Transcription</keyword>
<evidence type="ECO:0000256" key="2">
    <source>
        <dbReference type="ARBA" id="ARBA00023125"/>
    </source>
</evidence>
<gene>
    <name evidence="5" type="ORF">BC351_12805</name>
</gene>
<dbReference type="CDD" id="cd01392">
    <property type="entry name" value="HTH_LacI"/>
    <property type="match status" value="1"/>
</dbReference>
<dbReference type="RefSeq" id="WP_079421133.1">
    <property type="nucleotide sequence ID" value="NZ_MBTG01000072.1"/>
</dbReference>
<evidence type="ECO:0000259" key="4">
    <source>
        <dbReference type="PROSITE" id="PS50932"/>
    </source>
</evidence>
<keyword evidence="2" id="KW-0238">DNA-binding</keyword>
<dbReference type="InterPro" id="IPR010982">
    <property type="entry name" value="Lambda_DNA-bd_dom_sf"/>
</dbReference>
<evidence type="ECO:0000256" key="1">
    <source>
        <dbReference type="ARBA" id="ARBA00023015"/>
    </source>
</evidence>
<dbReference type="Gene3D" id="1.10.260.40">
    <property type="entry name" value="lambda repressor-like DNA-binding domains"/>
    <property type="match status" value="1"/>
</dbReference>
<reference evidence="6" key="1">
    <citation type="submission" date="2016-07" db="EMBL/GenBank/DDBJ databases">
        <authorList>
            <person name="Florea S."/>
            <person name="Webb J.S."/>
            <person name="Jaromczyk J."/>
            <person name="Schardl C.L."/>
        </authorList>
    </citation>
    <scope>NUCLEOTIDE SEQUENCE [LARGE SCALE GENOMIC DNA]</scope>
    <source>
        <strain evidence="6">CY1</strain>
    </source>
</reference>